<sequence>MAVVLAVRLWACHDCTDVMLDVGLAAVMSAVTSRSSCSPFDFSSVLYGMMVRASCSPLVSLPRCPT</sequence>
<gene>
    <name evidence="1" type="ORF">PF010_g33313</name>
</gene>
<name>A0A6G0JCM7_9STRA</name>
<reference evidence="1 2" key="1">
    <citation type="submission" date="2018-09" db="EMBL/GenBank/DDBJ databases">
        <title>Genomic investigation of the strawberry pathogen Phytophthora fragariae indicates pathogenicity is determined by transcriptional variation in three key races.</title>
        <authorList>
            <person name="Adams T.M."/>
            <person name="Armitage A.D."/>
            <person name="Sobczyk M.K."/>
            <person name="Bates H.J."/>
            <person name="Dunwell J.M."/>
            <person name="Nellist C.F."/>
            <person name="Harrison R.J."/>
        </authorList>
    </citation>
    <scope>NUCLEOTIDE SEQUENCE [LARGE SCALE GENOMIC DNA]</scope>
    <source>
        <strain evidence="1 2">ONT-3</strain>
    </source>
</reference>
<protein>
    <submittedName>
        <fullName evidence="1">Uncharacterized protein</fullName>
    </submittedName>
</protein>
<dbReference type="Proteomes" id="UP000488956">
    <property type="component" value="Unassembled WGS sequence"/>
</dbReference>
<evidence type="ECO:0000313" key="1">
    <source>
        <dbReference type="EMBL" id="KAE9039471.1"/>
    </source>
</evidence>
<accession>A0A6G0JCM7</accession>
<comment type="caution">
    <text evidence="1">The sequence shown here is derived from an EMBL/GenBank/DDBJ whole genome shotgun (WGS) entry which is preliminary data.</text>
</comment>
<dbReference type="EMBL" id="QXFX01012736">
    <property type="protein sequence ID" value="KAE9039471.1"/>
    <property type="molecule type" value="Genomic_DNA"/>
</dbReference>
<organism evidence="1 2">
    <name type="scientific">Phytophthora fragariae</name>
    <dbReference type="NCBI Taxonomy" id="53985"/>
    <lineage>
        <taxon>Eukaryota</taxon>
        <taxon>Sar</taxon>
        <taxon>Stramenopiles</taxon>
        <taxon>Oomycota</taxon>
        <taxon>Peronosporomycetes</taxon>
        <taxon>Peronosporales</taxon>
        <taxon>Peronosporaceae</taxon>
        <taxon>Phytophthora</taxon>
    </lineage>
</organism>
<dbReference type="AlphaFoldDB" id="A0A6G0JCM7"/>
<proteinExistence type="predicted"/>
<evidence type="ECO:0000313" key="2">
    <source>
        <dbReference type="Proteomes" id="UP000488956"/>
    </source>
</evidence>